<evidence type="ECO:0000256" key="6">
    <source>
        <dbReference type="ARBA" id="ARBA00023136"/>
    </source>
</evidence>
<keyword evidence="2 7" id="KW-0813">Transport</keyword>
<dbReference type="InterPro" id="IPR025966">
    <property type="entry name" value="OppC_N"/>
</dbReference>
<sequence>MTVPLPQSVPGAAELNEAVDPTRPPAGVDELGSDDADRGAKPPRWYAIIWSSGKARVGLCMLAFFVLIAVFAPLLAPYDPLDGSFEPVLPVSGDHLLGTTSQGYDILSQFLYGTRLSLGVGVLGGLFATLIAVFVGLVSGYAEGSWLDSVLSFFTNLALVVPVLPLMMVIIAYSETRGLLLLVFVIGITSWAGAARAKRAQIITLRNREFVTAAKFAGEGTLRIVFREIMPNMTSLIAAGFIGASTGAIVAEAGLSFLGFGDPTSVSWGQMLAQANANGALVQGLWVWLFVPGIALALLITSLTFVNFGVDLLSNPHLRED</sequence>
<dbReference type="InterPro" id="IPR000515">
    <property type="entry name" value="MetI-like"/>
</dbReference>
<evidence type="ECO:0000256" key="2">
    <source>
        <dbReference type="ARBA" id="ARBA00022448"/>
    </source>
</evidence>
<keyword evidence="6 7" id="KW-0472">Membrane</keyword>
<feature type="region of interest" description="Disordered" evidence="8">
    <location>
        <begin position="1"/>
        <end position="37"/>
    </location>
</feature>
<dbReference type="Gene3D" id="1.10.3720.10">
    <property type="entry name" value="MetI-like"/>
    <property type="match status" value="1"/>
</dbReference>
<evidence type="ECO:0000256" key="4">
    <source>
        <dbReference type="ARBA" id="ARBA00022692"/>
    </source>
</evidence>
<keyword evidence="4 7" id="KW-0812">Transmembrane</keyword>
<dbReference type="PANTHER" id="PTHR43386:SF1">
    <property type="entry name" value="D,D-DIPEPTIDE TRANSPORT SYSTEM PERMEASE PROTEIN DDPC-RELATED"/>
    <property type="match status" value="1"/>
</dbReference>
<protein>
    <submittedName>
        <fullName evidence="10">ABC transporter permease</fullName>
    </submittedName>
</protein>
<keyword evidence="11" id="KW-1185">Reference proteome</keyword>
<dbReference type="InterPro" id="IPR050366">
    <property type="entry name" value="BP-dependent_transpt_permease"/>
</dbReference>
<dbReference type="Proteomes" id="UP000663801">
    <property type="component" value="Unassembled WGS sequence"/>
</dbReference>
<feature type="transmembrane region" description="Helical" evidence="7">
    <location>
        <begin position="57"/>
        <end position="76"/>
    </location>
</feature>
<evidence type="ECO:0000259" key="9">
    <source>
        <dbReference type="PROSITE" id="PS50928"/>
    </source>
</evidence>
<gene>
    <name evidence="10" type="ORF">JL107_17200</name>
</gene>
<evidence type="ECO:0000256" key="1">
    <source>
        <dbReference type="ARBA" id="ARBA00004651"/>
    </source>
</evidence>
<keyword evidence="3" id="KW-1003">Cell membrane</keyword>
<dbReference type="Pfam" id="PF00528">
    <property type="entry name" value="BPD_transp_1"/>
    <property type="match status" value="1"/>
</dbReference>
<name>A0A938YNW4_9ACTN</name>
<dbReference type="GO" id="GO:0071916">
    <property type="term" value="F:dipeptide transmembrane transporter activity"/>
    <property type="evidence" value="ECO:0007669"/>
    <property type="project" value="TreeGrafter"/>
</dbReference>
<feature type="transmembrane region" description="Helical" evidence="7">
    <location>
        <begin position="285"/>
        <end position="310"/>
    </location>
</feature>
<dbReference type="InterPro" id="IPR035906">
    <property type="entry name" value="MetI-like_sf"/>
</dbReference>
<comment type="similarity">
    <text evidence="7">Belongs to the binding-protein-dependent transport system permease family.</text>
</comment>
<dbReference type="PROSITE" id="PS50928">
    <property type="entry name" value="ABC_TM1"/>
    <property type="match status" value="1"/>
</dbReference>
<dbReference type="AlphaFoldDB" id="A0A938YNW4"/>
<reference evidence="10" key="1">
    <citation type="submission" date="2021-01" db="EMBL/GenBank/DDBJ databases">
        <title>KCTC 19127 draft genome.</title>
        <authorList>
            <person name="An D."/>
        </authorList>
    </citation>
    <scope>NUCLEOTIDE SEQUENCE</scope>
    <source>
        <strain evidence="10">KCTC 19127</strain>
    </source>
</reference>
<feature type="transmembrane region" description="Helical" evidence="7">
    <location>
        <begin position="150"/>
        <end position="173"/>
    </location>
</feature>
<feature type="transmembrane region" description="Helical" evidence="7">
    <location>
        <begin position="179"/>
        <end position="197"/>
    </location>
</feature>
<organism evidence="10 11">
    <name type="scientific">Nakamurella flavida</name>
    <dbReference type="NCBI Taxonomy" id="363630"/>
    <lineage>
        <taxon>Bacteria</taxon>
        <taxon>Bacillati</taxon>
        <taxon>Actinomycetota</taxon>
        <taxon>Actinomycetes</taxon>
        <taxon>Nakamurellales</taxon>
        <taxon>Nakamurellaceae</taxon>
        <taxon>Nakamurella</taxon>
    </lineage>
</organism>
<dbReference type="PANTHER" id="PTHR43386">
    <property type="entry name" value="OLIGOPEPTIDE TRANSPORT SYSTEM PERMEASE PROTEIN APPC"/>
    <property type="match status" value="1"/>
</dbReference>
<dbReference type="SUPFAM" id="SSF161098">
    <property type="entry name" value="MetI-like"/>
    <property type="match status" value="1"/>
</dbReference>
<evidence type="ECO:0000256" key="8">
    <source>
        <dbReference type="SAM" id="MobiDB-lite"/>
    </source>
</evidence>
<evidence type="ECO:0000256" key="3">
    <source>
        <dbReference type="ARBA" id="ARBA00022475"/>
    </source>
</evidence>
<feature type="transmembrane region" description="Helical" evidence="7">
    <location>
        <begin position="116"/>
        <end position="138"/>
    </location>
</feature>
<evidence type="ECO:0000313" key="11">
    <source>
        <dbReference type="Proteomes" id="UP000663801"/>
    </source>
</evidence>
<proteinExistence type="inferred from homology"/>
<comment type="caution">
    <text evidence="10">The sequence shown here is derived from an EMBL/GenBank/DDBJ whole genome shotgun (WGS) entry which is preliminary data.</text>
</comment>
<dbReference type="EMBL" id="JAERWL010000015">
    <property type="protein sequence ID" value="MBM9478188.1"/>
    <property type="molecule type" value="Genomic_DNA"/>
</dbReference>
<keyword evidence="5 7" id="KW-1133">Transmembrane helix</keyword>
<dbReference type="RefSeq" id="WP_205258310.1">
    <property type="nucleotide sequence ID" value="NZ_BAAAPV010000002.1"/>
</dbReference>
<dbReference type="GO" id="GO:0005886">
    <property type="term" value="C:plasma membrane"/>
    <property type="evidence" value="ECO:0007669"/>
    <property type="project" value="UniProtKB-SubCell"/>
</dbReference>
<accession>A0A938YNW4</accession>
<comment type="subcellular location">
    <subcellularLocation>
        <location evidence="1 7">Cell membrane</location>
        <topology evidence="1 7">Multi-pass membrane protein</topology>
    </subcellularLocation>
</comment>
<feature type="transmembrane region" description="Helical" evidence="7">
    <location>
        <begin position="236"/>
        <end position="260"/>
    </location>
</feature>
<evidence type="ECO:0000256" key="7">
    <source>
        <dbReference type="RuleBase" id="RU363032"/>
    </source>
</evidence>
<dbReference type="Pfam" id="PF12911">
    <property type="entry name" value="OppC_N"/>
    <property type="match status" value="1"/>
</dbReference>
<evidence type="ECO:0000313" key="10">
    <source>
        <dbReference type="EMBL" id="MBM9478188.1"/>
    </source>
</evidence>
<feature type="domain" description="ABC transmembrane type-1" evidence="9">
    <location>
        <begin position="114"/>
        <end position="307"/>
    </location>
</feature>
<evidence type="ECO:0000256" key="5">
    <source>
        <dbReference type="ARBA" id="ARBA00022989"/>
    </source>
</evidence>
<dbReference type="CDD" id="cd06261">
    <property type="entry name" value="TM_PBP2"/>
    <property type="match status" value="1"/>
</dbReference>